<proteinExistence type="predicted"/>
<accession>A0ABT8QZP5</accession>
<keyword evidence="3" id="KW-1185">Reference proteome</keyword>
<dbReference type="Gene3D" id="2.60.40.10">
    <property type="entry name" value="Immunoglobulins"/>
    <property type="match status" value="1"/>
</dbReference>
<dbReference type="EMBL" id="JAUKPO010000001">
    <property type="protein sequence ID" value="MDO1445321.1"/>
    <property type="molecule type" value="Genomic_DNA"/>
</dbReference>
<evidence type="ECO:0000313" key="2">
    <source>
        <dbReference type="EMBL" id="MDO1445321.1"/>
    </source>
</evidence>
<evidence type="ECO:0000313" key="3">
    <source>
        <dbReference type="Proteomes" id="UP001168528"/>
    </source>
</evidence>
<dbReference type="PROSITE" id="PS51257">
    <property type="entry name" value="PROKAR_LIPOPROTEIN"/>
    <property type="match status" value="1"/>
</dbReference>
<dbReference type="Proteomes" id="UP001168528">
    <property type="component" value="Unassembled WGS sequence"/>
</dbReference>
<organism evidence="2 3">
    <name type="scientific">Rhodocytophaga aerolata</name>
    <dbReference type="NCBI Taxonomy" id="455078"/>
    <lineage>
        <taxon>Bacteria</taxon>
        <taxon>Pseudomonadati</taxon>
        <taxon>Bacteroidota</taxon>
        <taxon>Cytophagia</taxon>
        <taxon>Cytophagales</taxon>
        <taxon>Rhodocytophagaceae</taxon>
        <taxon>Rhodocytophaga</taxon>
    </lineage>
</organism>
<dbReference type="Pfam" id="PF16403">
    <property type="entry name" value="Bact_surface_Ig-like"/>
    <property type="match status" value="1"/>
</dbReference>
<gene>
    <name evidence="2" type="ORF">Q0590_03615</name>
</gene>
<comment type="caution">
    <text evidence="2">The sequence shown here is derived from an EMBL/GenBank/DDBJ whole genome shotgun (WGS) entry which is preliminary data.</text>
</comment>
<sequence>MKNNRYLLLVLLMAVIFFSGCERILDTEGISRITSFPTFQMQGEEIVTVVKGGTFTDPGVTTVEGYPVTSSITGSAYIVPGKTQPTDVVYTSGAVDTNVPGIYIITYSSTNPDGFSGTTTRTVFVLDQQPDPAVDLSGSYASGTSPGATITKVADGVFYSSNAWGGGSTVVIPAYLICTDGVNVNVPQQESTVRIFGHGTVAANGTLNLLMSRPTFGPPPLIDLVKDWVKAN</sequence>
<feature type="domain" description="Pesticidal crystal protein Cry22Aa Ig-like" evidence="1">
    <location>
        <begin position="40"/>
        <end position="125"/>
    </location>
</feature>
<protein>
    <submittedName>
        <fullName evidence="2">DUF5011 domain-containing protein</fullName>
    </submittedName>
</protein>
<reference evidence="2" key="1">
    <citation type="submission" date="2023-07" db="EMBL/GenBank/DDBJ databases">
        <title>The genome sequence of Rhodocytophaga aerolata KACC 12507.</title>
        <authorList>
            <person name="Zhang X."/>
        </authorList>
    </citation>
    <scope>NUCLEOTIDE SEQUENCE</scope>
    <source>
        <strain evidence="2">KACC 12507</strain>
    </source>
</reference>
<dbReference type="InterPro" id="IPR013783">
    <property type="entry name" value="Ig-like_fold"/>
</dbReference>
<evidence type="ECO:0000259" key="1">
    <source>
        <dbReference type="Pfam" id="PF16403"/>
    </source>
</evidence>
<dbReference type="RefSeq" id="WP_302036110.1">
    <property type="nucleotide sequence ID" value="NZ_JAUKPO010000001.1"/>
</dbReference>
<name>A0ABT8QZP5_9BACT</name>
<dbReference type="InterPro" id="IPR032179">
    <property type="entry name" value="Cry22Aa_Ig-like"/>
</dbReference>